<name>A0A6M1PPP3_9BACL</name>
<dbReference type="AlphaFoldDB" id="A0A6M1PPP3"/>
<dbReference type="Pfam" id="PF01636">
    <property type="entry name" value="APH"/>
    <property type="match status" value="1"/>
</dbReference>
<evidence type="ECO:0000313" key="2">
    <source>
        <dbReference type="EMBL" id="NGM85196.1"/>
    </source>
</evidence>
<dbReference type="PANTHER" id="PTHR21310">
    <property type="entry name" value="AMINOGLYCOSIDE PHOSPHOTRANSFERASE-RELATED-RELATED"/>
    <property type="match status" value="1"/>
</dbReference>
<protein>
    <submittedName>
        <fullName evidence="2">Aminoglycoside phosphotransferase family protein</fullName>
    </submittedName>
</protein>
<sequence>MQNGYSGGLPERALEWIAGVGSRPVRVREVRRLPGSTSSALYQVRLEDGPESRDAVIRLYDNEQWLSQEPRLAAHESDALARSGLGRVPSPKLLGADLDGGACGLPAVLMTMLPGEVILKPLDMQSWLEGLAKALAEVHAVPAGDFPWTYFSYTDIDALKPPAWTGRRDGWAEAVSFVKNNRPEYEPRFIHRDYHPANVLWQGDAVSGIVDWPNACLGPAGADVGHCRLNLAQLYGVEAADAFLQAYLDYVGDAFTYHPYWDLLSLFDGLGEGPPQVYGGWAAFGITDLTSRIVTERIERYQASLIRRLGG</sequence>
<keyword evidence="2" id="KW-0808">Transferase</keyword>
<comment type="caution">
    <text evidence="2">The sequence shown here is derived from an EMBL/GenBank/DDBJ whole genome shotgun (WGS) entry which is preliminary data.</text>
</comment>
<proteinExistence type="predicted"/>
<dbReference type="InterPro" id="IPR011009">
    <property type="entry name" value="Kinase-like_dom_sf"/>
</dbReference>
<feature type="domain" description="Aminoglycoside phosphotransferase" evidence="1">
    <location>
        <begin position="30"/>
        <end position="255"/>
    </location>
</feature>
<organism evidence="2 3">
    <name type="scientific">Paenibacillus apii</name>
    <dbReference type="NCBI Taxonomy" id="1850370"/>
    <lineage>
        <taxon>Bacteria</taxon>
        <taxon>Bacillati</taxon>
        <taxon>Bacillota</taxon>
        <taxon>Bacilli</taxon>
        <taxon>Bacillales</taxon>
        <taxon>Paenibacillaceae</taxon>
        <taxon>Paenibacillus</taxon>
    </lineage>
</organism>
<evidence type="ECO:0000313" key="3">
    <source>
        <dbReference type="Proteomes" id="UP000480151"/>
    </source>
</evidence>
<dbReference type="Proteomes" id="UP000480151">
    <property type="component" value="Unassembled WGS sequence"/>
</dbReference>
<dbReference type="RefSeq" id="WP_165103224.1">
    <property type="nucleotide sequence ID" value="NZ_JAAKGU010000014.1"/>
</dbReference>
<dbReference type="GO" id="GO:0016740">
    <property type="term" value="F:transferase activity"/>
    <property type="evidence" value="ECO:0007669"/>
    <property type="project" value="UniProtKB-KW"/>
</dbReference>
<dbReference type="EMBL" id="JAAKGU010000014">
    <property type="protein sequence ID" value="NGM85196.1"/>
    <property type="molecule type" value="Genomic_DNA"/>
</dbReference>
<reference evidence="2 3" key="1">
    <citation type="submission" date="2020-02" db="EMBL/GenBank/DDBJ databases">
        <authorList>
            <person name="Gao J."/>
            <person name="Sun J."/>
        </authorList>
    </citation>
    <scope>NUCLEOTIDE SEQUENCE [LARGE SCALE GENOMIC DNA]</scope>
    <source>
        <strain evidence="2 3">7124</strain>
    </source>
</reference>
<evidence type="ECO:0000259" key="1">
    <source>
        <dbReference type="Pfam" id="PF01636"/>
    </source>
</evidence>
<gene>
    <name evidence="2" type="ORF">G5B47_22590</name>
</gene>
<dbReference type="Gene3D" id="3.90.1200.10">
    <property type="match status" value="1"/>
</dbReference>
<accession>A0A6M1PPP3</accession>
<dbReference type="InterPro" id="IPR002575">
    <property type="entry name" value="Aminoglycoside_PTrfase"/>
</dbReference>
<dbReference type="SUPFAM" id="SSF56112">
    <property type="entry name" value="Protein kinase-like (PK-like)"/>
    <property type="match status" value="1"/>
</dbReference>
<dbReference type="InterPro" id="IPR051678">
    <property type="entry name" value="AGP_Transferase"/>
</dbReference>
<keyword evidence="3" id="KW-1185">Reference proteome</keyword>